<accession>A0ABS8DZ41</accession>
<dbReference type="RefSeq" id="WP_229333959.1">
    <property type="nucleotide sequence ID" value="NZ_JAINUL010000001.1"/>
</dbReference>
<protein>
    <submittedName>
        <fullName evidence="2">STAS domain-containing protein</fullName>
    </submittedName>
</protein>
<dbReference type="CDD" id="cd07043">
    <property type="entry name" value="STAS_anti-anti-sigma_factors"/>
    <property type="match status" value="1"/>
</dbReference>
<feature type="domain" description="STAS" evidence="1">
    <location>
        <begin position="17"/>
        <end position="113"/>
    </location>
</feature>
<dbReference type="InterPro" id="IPR058548">
    <property type="entry name" value="MlaB-like_STAS"/>
</dbReference>
<keyword evidence="3" id="KW-1185">Reference proteome</keyword>
<dbReference type="Proteomes" id="UP001520654">
    <property type="component" value="Unassembled WGS sequence"/>
</dbReference>
<dbReference type="SUPFAM" id="SSF52091">
    <property type="entry name" value="SpoIIaa-like"/>
    <property type="match status" value="1"/>
</dbReference>
<dbReference type="Pfam" id="PF13466">
    <property type="entry name" value="STAS_2"/>
    <property type="match status" value="1"/>
</dbReference>
<gene>
    <name evidence="2" type="ORF">K7B10_00460</name>
</gene>
<dbReference type="PROSITE" id="PS50801">
    <property type="entry name" value="STAS"/>
    <property type="match status" value="1"/>
</dbReference>
<evidence type="ECO:0000313" key="2">
    <source>
        <dbReference type="EMBL" id="MCC0093299.1"/>
    </source>
</evidence>
<comment type="caution">
    <text evidence="2">The sequence shown here is derived from an EMBL/GenBank/DDBJ whole genome shotgun (WGS) entry which is preliminary data.</text>
</comment>
<proteinExistence type="predicted"/>
<reference evidence="2 3" key="1">
    <citation type="submission" date="2021-08" db="EMBL/GenBank/DDBJ databases">
        <title>Genomic Architecture of Streptomyces flavotricini NGL1 and Streptomyces erythrochromogenes HMS4 With Differential Plant Beneficial attributes and laccase production capabilities.</title>
        <authorList>
            <person name="Salwan R."/>
            <person name="Kaur R."/>
            <person name="Sharma V."/>
        </authorList>
    </citation>
    <scope>NUCLEOTIDE SEQUENCE [LARGE SCALE GENOMIC DNA]</scope>
    <source>
        <strain evidence="2 3">NGL1</strain>
    </source>
</reference>
<name>A0ABS8DZ41_9ACTN</name>
<dbReference type="InterPro" id="IPR036513">
    <property type="entry name" value="STAS_dom_sf"/>
</dbReference>
<dbReference type="Gene3D" id="3.30.750.24">
    <property type="entry name" value="STAS domain"/>
    <property type="match status" value="1"/>
</dbReference>
<organism evidence="2 3">
    <name type="scientific">Streptomyces flavotricini</name>
    <dbReference type="NCBI Taxonomy" id="66888"/>
    <lineage>
        <taxon>Bacteria</taxon>
        <taxon>Bacillati</taxon>
        <taxon>Actinomycetota</taxon>
        <taxon>Actinomycetes</taxon>
        <taxon>Kitasatosporales</taxon>
        <taxon>Streptomycetaceae</taxon>
        <taxon>Streptomyces</taxon>
    </lineage>
</organism>
<dbReference type="EMBL" id="JAINUL010000001">
    <property type="protein sequence ID" value="MCC0093299.1"/>
    <property type="molecule type" value="Genomic_DNA"/>
</dbReference>
<dbReference type="InterPro" id="IPR002645">
    <property type="entry name" value="STAS_dom"/>
</dbReference>
<dbReference type="PANTHER" id="PTHR33495:SF2">
    <property type="entry name" value="ANTI-SIGMA FACTOR ANTAGONIST TM_1081-RELATED"/>
    <property type="match status" value="1"/>
</dbReference>
<evidence type="ECO:0000259" key="1">
    <source>
        <dbReference type="PROSITE" id="PS50801"/>
    </source>
</evidence>
<evidence type="ECO:0000313" key="3">
    <source>
        <dbReference type="Proteomes" id="UP001520654"/>
    </source>
</evidence>
<dbReference type="PANTHER" id="PTHR33495">
    <property type="entry name" value="ANTI-SIGMA FACTOR ANTAGONIST TM_1081-RELATED-RELATED"/>
    <property type="match status" value="1"/>
</dbReference>
<sequence length="113" mass="12023">MNDGIRVTTSHGPEGTVITVAGELDMDTCPPLHQATAAAAANGAPLHLDLAGVPFMDVSALHLLLDLQRDFQQRPASLAISGFQRQPTRLLTLTSSNHLLRCPPPHNLVSTLV</sequence>